<comment type="caution">
    <text evidence="1">The sequence shown here is derived from an EMBL/GenBank/DDBJ whole genome shotgun (WGS) entry which is preliminary data.</text>
</comment>
<sequence length="135" mass="14404">MVPVTSPAFDEEQILAATGLVLDWDLDGSSLPPVDEALGLVEQFTTFGRDLAGDLRDLCLGLPDDSRVGQAAHVTLGEASGRLYLPPPAGTPRAAAHRAQNLARLFEALLRAVEAVSNERDRTGRHQHSAAKGIR</sequence>
<evidence type="ECO:0000313" key="1">
    <source>
        <dbReference type="EMBL" id="GHI53875.1"/>
    </source>
</evidence>
<dbReference type="EMBL" id="BNEA01000015">
    <property type="protein sequence ID" value="GHI53875.1"/>
    <property type="molecule type" value="Genomic_DNA"/>
</dbReference>
<dbReference type="Pfam" id="PF19979">
    <property type="entry name" value="DUF6415"/>
    <property type="match status" value="1"/>
</dbReference>
<dbReference type="Proteomes" id="UP000646738">
    <property type="component" value="Unassembled WGS sequence"/>
</dbReference>
<accession>A0ABQ3RDE6</accession>
<organism evidence="1 2">
    <name type="scientific">Streptomyces rubradiris</name>
    <name type="common">Streptomyces achromogenes subsp. rubradiris</name>
    <dbReference type="NCBI Taxonomy" id="285531"/>
    <lineage>
        <taxon>Bacteria</taxon>
        <taxon>Bacillati</taxon>
        <taxon>Actinomycetota</taxon>
        <taxon>Actinomycetes</taxon>
        <taxon>Kitasatosporales</taxon>
        <taxon>Streptomycetaceae</taxon>
        <taxon>Streptomyces</taxon>
    </lineage>
</organism>
<name>A0ABQ3RDE6_STRRR</name>
<dbReference type="RefSeq" id="WP_230426662.1">
    <property type="nucleotide sequence ID" value="NZ_BNEA01000015.1"/>
</dbReference>
<proteinExistence type="predicted"/>
<keyword evidence="2" id="KW-1185">Reference proteome</keyword>
<dbReference type="InterPro" id="IPR046300">
    <property type="entry name" value="DUF6415"/>
</dbReference>
<evidence type="ECO:0000313" key="2">
    <source>
        <dbReference type="Proteomes" id="UP000646738"/>
    </source>
</evidence>
<gene>
    <name evidence="1" type="ORF">Srubr_37210</name>
</gene>
<reference evidence="2" key="1">
    <citation type="submission" date="2023-07" db="EMBL/GenBank/DDBJ databases">
        <title>Whole genome shotgun sequence of Streptomyces achromogenes subsp. rubradiris NBRC 14000.</title>
        <authorList>
            <person name="Komaki H."/>
            <person name="Tamura T."/>
        </authorList>
    </citation>
    <scope>NUCLEOTIDE SEQUENCE [LARGE SCALE GENOMIC DNA]</scope>
    <source>
        <strain evidence="2">NBRC 14000</strain>
    </source>
</reference>
<protein>
    <submittedName>
        <fullName evidence="1">Uncharacterized protein</fullName>
    </submittedName>
</protein>